<feature type="transmembrane region" description="Helical" evidence="1">
    <location>
        <begin position="93"/>
        <end position="110"/>
    </location>
</feature>
<feature type="transmembrane region" description="Helical" evidence="1">
    <location>
        <begin position="12"/>
        <end position="36"/>
    </location>
</feature>
<comment type="caution">
    <text evidence="2">The sequence shown here is derived from an EMBL/GenBank/DDBJ whole genome shotgun (WGS) entry which is preliminary data.</text>
</comment>
<keyword evidence="1" id="KW-0472">Membrane</keyword>
<accession>A0A7X0BPU6</accession>
<reference evidence="2 3" key="1">
    <citation type="submission" date="2020-08" db="EMBL/GenBank/DDBJ databases">
        <title>Functional genomics of gut bacteria from endangered species of beetles.</title>
        <authorList>
            <person name="Carlos-Shanley C."/>
        </authorList>
    </citation>
    <scope>NUCLEOTIDE SEQUENCE [LARGE SCALE GENOMIC DNA]</scope>
    <source>
        <strain evidence="2 3">S00202</strain>
    </source>
</reference>
<feature type="transmembrane region" description="Helical" evidence="1">
    <location>
        <begin position="42"/>
        <end position="62"/>
    </location>
</feature>
<keyword evidence="1" id="KW-1133">Transmembrane helix</keyword>
<sequence>MLGFIKYAFSSVYSYFLAPLISVILFAATVRLGAFFGGAESILLYPGIFLGGVVALFFILAAALYWGSCWVFLGFLLLVLLDISIIYMVGSVILSWLWVPVNFLFSYWIYSAKR</sequence>
<protein>
    <submittedName>
        <fullName evidence="2">Uncharacterized protein</fullName>
    </submittedName>
</protein>
<dbReference type="AlphaFoldDB" id="A0A7X0BPU6"/>
<keyword evidence="3" id="KW-1185">Reference proteome</keyword>
<gene>
    <name evidence="2" type="ORF">HNP49_000794</name>
</gene>
<keyword evidence="1" id="KW-0812">Transmembrane</keyword>
<dbReference type="RefSeq" id="WP_184680794.1">
    <property type="nucleotide sequence ID" value="NZ_JACHLL010000001.1"/>
</dbReference>
<dbReference type="EMBL" id="JACHLL010000001">
    <property type="protein sequence ID" value="MBB6340644.1"/>
    <property type="molecule type" value="Genomic_DNA"/>
</dbReference>
<organism evidence="2 3">
    <name type="scientific">Pseudomonas fluvialis</name>
    <dbReference type="NCBI Taxonomy" id="1793966"/>
    <lineage>
        <taxon>Bacteria</taxon>
        <taxon>Pseudomonadati</taxon>
        <taxon>Pseudomonadota</taxon>
        <taxon>Gammaproteobacteria</taxon>
        <taxon>Pseudomonadales</taxon>
        <taxon>Pseudomonadaceae</taxon>
        <taxon>Pseudomonas</taxon>
    </lineage>
</organism>
<proteinExistence type="predicted"/>
<evidence type="ECO:0000313" key="3">
    <source>
        <dbReference type="Proteomes" id="UP000557193"/>
    </source>
</evidence>
<name>A0A7X0BPU6_9PSED</name>
<feature type="transmembrane region" description="Helical" evidence="1">
    <location>
        <begin position="69"/>
        <end position="87"/>
    </location>
</feature>
<evidence type="ECO:0000313" key="2">
    <source>
        <dbReference type="EMBL" id="MBB6340644.1"/>
    </source>
</evidence>
<dbReference type="Proteomes" id="UP000557193">
    <property type="component" value="Unassembled WGS sequence"/>
</dbReference>
<evidence type="ECO:0000256" key="1">
    <source>
        <dbReference type="SAM" id="Phobius"/>
    </source>
</evidence>